<evidence type="ECO:0000259" key="4">
    <source>
        <dbReference type="Pfam" id="PF16561"/>
    </source>
</evidence>
<evidence type="ECO:0000256" key="1">
    <source>
        <dbReference type="ARBA" id="ARBA00010926"/>
    </source>
</evidence>
<dbReference type="GO" id="GO:0019901">
    <property type="term" value="F:protein kinase binding"/>
    <property type="evidence" value="ECO:0007669"/>
    <property type="project" value="TreeGrafter"/>
</dbReference>
<dbReference type="GO" id="GO:0031588">
    <property type="term" value="C:nucleotide-activated protein kinase complex"/>
    <property type="evidence" value="ECO:0007669"/>
    <property type="project" value="TreeGrafter"/>
</dbReference>
<dbReference type="InterPro" id="IPR050827">
    <property type="entry name" value="CRP1_MDG1_kinase"/>
</dbReference>
<dbReference type="Proteomes" id="UP000054408">
    <property type="component" value="Unassembled WGS sequence"/>
</dbReference>
<feature type="domain" description="AMP-activated protein kinase glycogen-binding" evidence="4">
    <location>
        <begin position="90"/>
        <end position="172"/>
    </location>
</feature>
<protein>
    <recommendedName>
        <fullName evidence="4">AMP-activated protein kinase glycogen-binding domain-containing protein</fullName>
    </recommendedName>
</protein>
<dbReference type="Pfam" id="PF16561">
    <property type="entry name" value="AMPK1_CBM"/>
    <property type="match status" value="1"/>
</dbReference>
<sequence length="695" mass="76010">MQLFTMCLITMRLITMRLTTMCLFTMRLTTMCLITMCLITMRLVTMRLITMRLITMRLTTMRLITMCLITRNVFVASPSIDMTTTKLVKHTFVWKYPCTSAVLRGSFTSPPWAVSIPLTITADGAKASVTVLIPPGEHTYKLVVDDEWHLISYLPICVGSDGIVNNLLVLDEAEAELADPSRLKEENARREVELLGSNLQSGTPASNQAHAGALVGLQAQLHAKDTLLSQEREKVLELRKALEVSKNEADELRRLQSVREESEKAAEVLELQHVILELQHENAELERMLHASTSAVHKELAKQQDAHASEKAELLAQLDHANHSAAEAERSMDLDRDSELRNAHKGMVEAQSEVRALTRSLNDTRALLRDSQERIAELEDQLRNREAAIDGHAEQLSRLADHSSSTDAKRLRDIVSTLEAEKRGLEAVVRAGSHYRSSLPDAPLPAMTSGPARESQPIDPNADAAVLLAQLENARAQNAHLTFQLEEYETENAELRALLAELKAKAPGGALFSDDQPPPADSESADDQPSFNGSESIFNSVAAALNEQSLAFVDDSVGDGAALDRVVVNTPQPGVMSVAASPGASIFRATPSPRGQQGAASSARSRPSSGSRMPLAPSPRRRSPSPTRKHASKLAPTPSAAIFASRSRANWWPQKELDARLSASRLARRAWKPPGPKPPGPNEPSITTAHKRDDA</sequence>
<feature type="region of interest" description="Disordered" evidence="3">
    <location>
        <begin position="508"/>
        <end position="534"/>
    </location>
</feature>
<evidence type="ECO:0000256" key="2">
    <source>
        <dbReference type="SAM" id="Coils"/>
    </source>
</evidence>
<organism evidence="5 6">
    <name type="scientific">Thecamonas trahens ATCC 50062</name>
    <dbReference type="NCBI Taxonomy" id="461836"/>
    <lineage>
        <taxon>Eukaryota</taxon>
        <taxon>Apusozoa</taxon>
        <taxon>Apusomonadida</taxon>
        <taxon>Apusomonadidae</taxon>
        <taxon>Thecamonas</taxon>
    </lineage>
</organism>
<dbReference type="STRING" id="461836.A0A0L0DP84"/>
<feature type="compositionally biased region" description="Basic residues" evidence="3">
    <location>
        <begin position="619"/>
        <end position="632"/>
    </location>
</feature>
<feature type="compositionally biased region" description="Pro residues" evidence="3">
    <location>
        <begin position="673"/>
        <end position="682"/>
    </location>
</feature>
<dbReference type="GO" id="GO:0005737">
    <property type="term" value="C:cytoplasm"/>
    <property type="evidence" value="ECO:0007669"/>
    <property type="project" value="TreeGrafter"/>
</dbReference>
<dbReference type="InterPro" id="IPR032640">
    <property type="entry name" value="AMPK1_CBM"/>
</dbReference>
<dbReference type="PANTHER" id="PTHR10343">
    <property type="entry name" value="5'-AMP-ACTIVATED PROTEIN KINASE , BETA SUBUNIT"/>
    <property type="match status" value="1"/>
</dbReference>
<feature type="coiled-coil region" evidence="2">
    <location>
        <begin position="471"/>
        <end position="505"/>
    </location>
</feature>
<dbReference type="GeneID" id="25568246"/>
<gene>
    <name evidence="5" type="ORF">AMSG_09886</name>
</gene>
<dbReference type="EMBL" id="GL349486">
    <property type="protein sequence ID" value="KNC54112.1"/>
    <property type="molecule type" value="Genomic_DNA"/>
</dbReference>
<proteinExistence type="inferred from homology"/>
<accession>A0A0L0DP84</accession>
<name>A0A0L0DP84_THETB</name>
<feature type="region of interest" description="Disordered" evidence="3">
    <location>
        <begin position="586"/>
        <end position="695"/>
    </location>
</feature>
<dbReference type="GO" id="GO:0007165">
    <property type="term" value="P:signal transduction"/>
    <property type="evidence" value="ECO:0007669"/>
    <property type="project" value="TreeGrafter"/>
</dbReference>
<dbReference type="CDD" id="cd02859">
    <property type="entry name" value="E_set_AMPKbeta_like_N"/>
    <property type="match status" value="1"/>
</dbReference>
<dbReference type="Gene3D" id="2.60.40.10">
    <property type="entry name" value="Immunoglobulins"/>
    <property type="match status" value="1"/>
</dbReference>
<dbReference type="SUPFAM" id="SSF81296">
    <property type="entry name" value="E set domains"/>
    <property type="match status" value="1"/>
</dbReference>
<dbReference type="OrthoDB" id="10263625at2759"/>
<keyword evidence="6" id="KW-1185">Reference proteome</keyword>
<evidence type="ECO:0000313" key="5">
    <source>
        <dbReference type="EMBL" id="KNC54112.1"/>
    </source>
</evidence>
<evidence type="ECO:0000256" key="3">
    <source>
        <dbReference type="SAM" id="MobiDB-lite"/>
    </source>
</evidence>
<keyword evidence="2" id="KW-0175">Coiled coil</keyword>
<dbReference type="InterPro" id="IPR014756">
    <property type="entry name" value="Ig_E-set"/>
</dbReference>
<evidence type="ECO:0000313" key="6">
    <source>
        <dbReference type="Proteomes" id="UP000054408"/>
    </source>
</evidence>
<dbReference type="AlphaFoldDB" id="A0A0L0DP84"/>
<feature type="compositionally biased region" description="Low complexity" evidence="3">
    <location>
        <begin position="594"/>
        <end position="615"/>
    </location>
</feature>
<dbReference type="PANTHER" id="PTHR10343:SF84">
    <property type="entry name" value="5'-AMP-ACTIVATED PROTEIN KINASE SUBUNIT BETA-1"/>
    <property type="match status" value="1"/>
</dbReference>
<feature type="coiled-coil region" evidence="2">
    <location>
        <begin position="228"/>
        <end position="428"/>
    </location>
</feature>
<dbReference type="GO" id="GO:0005634">
    <property type="term" value="C:nucleus"/>
    <property type="evidence" value="ECO:0007669"/>
    <property type="project" value="TreeGrafter"/>
</dbReference>
<dbReference type="InterPro" id="IPR013783">
    <property type="entry name" value="Ig-like_fold"/>
</dbReference>
<reference evidence="5 6" key="1">
    <citation type="submission" date="2010-05" db="EMBL/GenBank/DDBJ databases">
        <title>The Genome Sequence of Thecamonas trahens ATCC 50062.</title>
        <authorList>
            <consortium name="The Broad Institute Genome Sequencing Platform"/>
            <person name="Russ C."/>
            <person name="Cuomo C."/>
            <person name="Shea T."/>
            <person name="Young S.K."/>
            <person name="Zeng Q."/>
            <person name="Koehrsen M."/>
            <person name="Haas B."/>
            <person name="Borodovsky M."/>
            <person name="Guigo R."/>
            <person name="Alvarado L."/>
            <person name="Berlin A."/>
            <person name="Bochicchio J."/>
            <person name="Borenstein D."/>
            <person name="Chapman S."/>
            <person name="Chen Z."/>
            <person name="Freedman E."/>
            <person name="Gellesch M."/>
            <person name="Goldberg J."/>
            <person name="Griggs A."/>
            <person name="Gujja S."/>
            <person name="Heilman E."/>
            <person name="Heiman D."/>
            <person name="Hepburn T."/>
            <person name="Howarth C."/>
            <person name="Jen D."/>
            <person name="Larson L."/>
            <person name="Mehta T."/>
            <person name="Park D."/>
            <person name="Pearson M."/>
            <person name="Roberts A."/>
            <person name="Saif S."/>
            <person name="Shenoy N."/>
            <person name="Sisk P."/>
            <person name="Stolte C."/>
            <person name="Sykes S."/>
            <person name="Thomson T."/>
            <person name="Walk T."/>
            <person name="White J."/>
            <person name="Yandava C."/>
            <person name="Burger G."/>
            <person name="Gray M.W."/>
            <person name="Holland P.W.H."/>
            <person name="King N."/>
            <person name="Lang F.B.F."/>
            <person name="Roger A.J."/>
            <person name="Ruiz-Trillo I."/>
            <person name="Lander E."/>
            <person name="Nusbaum C."/>
        </authorList>
    </citation>
    <scope>NUCLEOTIDE SEQUENCE [LARGE SCALE GENOMIC DNA]</scope>
    <source>
        <strain evidence="5 6">ATCC 50062</strain>
    </source>
</reference>
<comment type="similarity">
    <text evidence="1">Belongs to the 5'-AMP-activated protein kinase beta subunit family.</text>
</comment>
<dbReference type="RefSeq" id="XP_013753935.1">
    <property type="nucleotide sequence ID" value="XM_013898481.1"/>
</dbReference>